<protein>
    <submittedName>
        <fullName evidence="2">Uncharacterized protein</fullName>
    </submittedName>
</protein>
<reference evidence="2 3" key="1">
    <citation type="submission" date="2019-08" db="EMBL/GenBank/DDBJ databases">
        <title>A chromosome-level genome assembly, high-density linkage maps, and genome scans reveal the genomic architecture of hybrid incompatibilities underlying speciation via character displacement in darters (Percidae: Etheostominae).</title>
        <authorList>
            <person name="Moran R.L."/>
            <person name="Catchen J.M."/>
            <person name="Fuller R.C."/>
        </authorList>
    </citation>
    <scope>NUCLEOTIDE SEQUENCE [LARGE SCALE GENOMIC DNA]</scope>
    <source>
        <strain evidence="2">EspeVRDwgs_2016</strain>
        <tissue evidence="2">Muscle</tissue>
    </source>
</reference>
<comment type="caution">
    <text evidence="2">The sequence shown here is derived from an EMBL/GenBank/DDBJ whole genome shotgun (WGS) entry which is preliminary data.</text>
</comment>
<feature type="compositionally biased region" description="Basic residues" evidence="1">
    <location>
        <begin position="1"/>
        <end position="11"/>
    </location>
</feature>
<accession>A0A5J5CGL6</accession>
<keyword evidence="3" id="KW-1185">Reference proteome</keyword>
<sequence length="79" mass="8312">GTSAKGKRGLRHQLGVRDAHRQLRTGNASHQLGARKPGRQQGDRGGQGNPEGNPSDKCWRNPGNQCLGEAGSKTPAGCQ</sequence>
<evidence type="ECO:0000313" key="2">
    <source>
        <dbReference type="EMBL" id="KAA8579431.1"/>
    </source>
</evidence>
<dbReference type="AlphaFoldDB" id="A0A5J5CGL6"/>
<evidence type="ECO:0000256" key="1">
    <source>
        <dbReference type="SAM" id="MobiDB-lite"/>
    </source>
</evidence>
<name>A0A5J5CGL6_9PERO</name>
<feature type="region of interest" description="Disordered" evidence="1">
    <location>
        <begin position="1"/>
        <end position="79"/>
    </location>
</feature>
<feature type="non-terminal residue" evidence="2">
    <location>
        <position position="79"/>
    </location>
</feature>
<gene>
    <name evidence="2" type="ORF">FQN60_006524</name>
</gene>
<dbReference type="Proteomes" id="UP000327493">
    <property type="component" value="Chromosome 24"/>
</dbReference>
<proteinExistence type="predicted"/>
<feature type="non-terminal residue" evidence="2">
    <location>
        <position position="1"/>
    </location>
</feature>
<evidence type="ECO:0000313" key="3">
    <source>
        <dbReference type="Proteomes" id="UP000327493"/>
    </source>
</evidence>
<organism evidence="2 3">
    <name type="scientific">Etheostoma spectabile</name>
    <name type="common">orangethroat darter</name>
    <dbReference type="NCBI Taxonomy" id="54343"/>
    <lineage>
        <taxon>Eukaryota</taxon>
        <taxon>Metazoa</taxon>
        <taxon>Chordata</taxon>
        <taxon>Craniata</taxon>
        <taxon>Vertebrata</taxon>
        <taxon>Euteleostomi</taxon>
        <taxon>Actinopterygii</taxon>
        <taxon>Neopterygii</taxon>
        <taxon>Teleostei</taxon>
        <taxon>Neoteleostei</taxon>
        <taxon>Acanthomorphata</taxon>
        <taxon>Eupercaria</taxon>
        <taxon>Perciformes</taxon>
        <taxon>Percoidei</taxon>
        <taxon>Percidae</taxon>
        <taxon>Etheostomatinae</taxon>
        <taxon>Etheostoma</taxon>
    </lineage>
</organism>
<dbReference type="EMBL" id="VOFY01000024">
    <property type="protein sequence ID" value="KAA8579431.1"/>
    <property type="molecule type" value="Genomic_DNA"/>
</dbReference>